<keyword evidence="2" id="KW-1185">Reference proteome</keyword>
<dbReference type="EMBL" id="JAYDYQ010002534">
    <property type="protein sequence ID" value="KAK4483944.1"/>
    <property type="molecule type" value="Genomic_DNA"/>
</dbReference>
<sequence>MLGRERRLANSREELRCPFPCRMQSTTPLLDRRLQPIGWALAGLFVERLNVRCNPATYPWEAKFAGSLWK</sequence>
<evidence type="ECO:0000313" key="1">
    <source>
        <dbReference type="EMBL" id="KAK4483944.1"/>
    </source>
</evidence>
<organism evidence="1 2">
    <name type="scientific">Penstemon davidsonii</name>
    <dbReference type="NCBI Taxonomy" id="160366"/>
    <lineage>
        <taxon>Eukaryota</taxon>
        <taxon>Viridiplantae</taxon>
        <taxon>Streptophyta</taxon>
        <taxon>Embryophyta</taxon>
        <taxon>Tracheophyta</taxon>
        <taxon>Spermatophyta</taxon>
        <taxon>Magnoliopsida</taxon>
        <taxon>eudicotyledons</taxon>
        <taxon>Gunneridae</taxon>
        <taxon>Pentapetalae</taxon>
        <taxon>asterids</taxon>
        <taxon>lamiids</taxon>
        <taxon>Lamiales</taxon>
        <taxon>Plantaginaceae</taxon>
        <taxon>Cheloneae</taxon>
        <taxon>Penstemon</taxon>
    </lineage>
</organism>
<protein>
    <submittedName>
        <fullName evidence="1">Uncharacterized protein</fullName>
    </submittedName>
</protein>
<comment type="caution">
    <text evidence="1">The sequence shown here is derived from an EMBL/GenBank/DDBJ whole genome shotgun (WGS) entry which is preliminary data.</text>
</comment>
<gene>
    <name evidence="1" type="ORF">RD792_011153</name>
</gene>
<accession>A0ABR0D4J9</accession>
<name>A0ABR0D4J9_9LAMI</name>
<dbReference type="Proteomes" id="UP001291926">
    <property type="component" value="Unassembled WGS sequence"/>
</dbReference>
<reference evidence="1 2" key="1">
    <citation type="journal article" date="2023" name="bioRxiv">
        <title>Genome report: Whole genome sequence and annotation of Penstemon davidsonii.</title>
        <authorList>
            <person name="Ostevik K.L."/>
            <person name="Alabady M."/>
            <person name="Zhang M."/>
            <person name="Rausher M.D."/>
        </authorList>
    </citation>
    <scope>NUCLEOTIDE SEQUENCE [LARGE SCALE GENOMIC DNA]</scope>
    <source>
        <strain evidence="1">DNT005</strain>
        <tissue evidence="1">Whole leaf</tissue>
    </source>
</reference>
<evidence type="ECO:0000313" key="2">
    <source>
        <dbReference type="Proteomes" id="UP001291926"/>
    </source>
</evidence>
<proteinExistence type="predicted"/>